<evidence type="ECO:0000313" key="2">
    <source>
        <dbReference type="EMBL" id="OAF58024.1"/>
    </source>
</evidence>
<name>A0A177AA93_9PEZI</name>
<gene>
    <name evidence="2" type="ORF">VC83_05411</name>
</gene>
<accession>A0A177AA93</accession>
<organism evidence="2">
    <name type="scientific">Pseudogymnoascus destructans</name>
    <dbReference type="NCBI Taxonomy" id="655981"/>
    <lineage>
        <taxon>Eukaryota</taxon>
        <taxon>Fungi</taxon>
        <taxon>Dikarya</taxon>
        <taxon>Ascomycota</taxon>
        <taxon>Pezizomycotina</taxon>
        <taxon>Leotiomycetes</taxon>
        <taxon>Thelebolales</taxon>
        <taxon>Thelebolaceae</taxon>
        <taxon>Pseudogymnoascus</taxon>
    </lineage>
</organism>
<feature type="compositionally biased region" description="Polar residues" evidence="1">
    <location>
        <begin position="29"/>
        <end position="43"/>
    </location>
</feature>
<feature type="region of interest" description="Disordered" evidence="1">
    <location>
        <begin position="16"/>
        <end position="48"/>
    </location>
</feature>
<dbReference type="Proteomes" id="UP000077154">
    <property type="component" value="Unassembled WGS sequence"/>
</dbReference>
<dbReference type="AlphaFoldDB" id="A0A177AA93"/>
<dbReference type="EMBL" id="KV441398">
    <property type="protein sequence ID" value="OAF58024.1"/>
    <property type="molecule type" value="Genomic_DNA"/>
</dbReference>
<sequence>MTTSHPYITSHIPTKASKCLPASPHTLRNRSTLTSSPSLSHQPPASRLSLPETPVWRLRANRHREGNMYGDYWDADCVCRSSGWAVRFRGSGCAEGGWRPMAEEG</sequence>
<dbReference type="GeneID" id="36288477"/>
<proteinExistence type="predicted"/>
<evidence type="ECO:0000256" key="1">
    <source>
        <dbReference type="SAM" id="MobiDB-lite"/>
    </source>
</evidence>
<reference evidence="2" key="1">
    <citation type="submission" date="2016-03" db="EMBL/GenBank/DDBJ databases">
        <title>Updated assembly of Pseudogymnoascus destructans, the fungus causing white-nose syndrome of bats.</title>
        <authorList>
            <person name="Palmer J.M."/>
            <person name="Drees K.P."/>
            <person name="Foster J.T."/>
            <person name="Lindner D.L."/>
        </authorList>
    </citation>
    <scope>NUCLEOTIDE SEQUENCE [LARGE SCALE GENOMIC DNA]</scope>
    <source>
        <strain evidence="2">20631-21</strain>
    </source>
</reference>
<dbReference type="RefSeq" id="XP_024323310.1">
    <property type="nucleotide sequence ID" value="XM_024469033.1"/>
</dbReference>
<protein>
    <submittedName>
        <fullName evidence="2">Uncharacterized protein</fullName>
    </submittedName>
</protein>